<evidence type="ECO:0000256" key="4">
    <source>
        <dbReference type="ARBA" id="ARBA00023163"/>
    </source>
</evidence>
<evidence type="ECO:0000313" key="7">
    <source>
        <dbReference type="Proteomes" id="UP001597183"/>
    </source>
</evidence>
<proteinExistence type="inferred from homology"/>
<keyword evidence="4" id="KW-0804">Transcription</keyword>
<evidence type="ECO:0000259" key="5">
    <source>
        <dbReference type="PROSITE" id="PS50931"/>
    </source>
</evidence>
<protein>
    <submittedName>
        <fullName evidence="6">LysR family transcriptional regulator</fullName>
    </submittedName>
</protein>
<keyword evidence="2" id="KW-0805">Transcription regulation</keyword>
<dbReference type="SUPFAM" id="SSF53850">
    <property type="entry name" value="Periplasmic binding protein-like II"/>
    <property type="match status" value="1"/>
</dbReference>
<dbReference type="PRINTS" id="PR00039">
    <property type="entry name" value="HTHLYSR"/>
</dbReference>
<feature type="domain" description="HTH lysR-type" evidence="5">
    <location>
        <begin position="1"/>
        <end position="58"/>
    </location>
</feature>
<sequence>MELRQLRYFAAVAQELHFGRAAKRLHISGPALSQQVISLERELGVALFTRDRRSVELTAAGRSLQEDARELLALAEAAAERARQANGETTRLRIGYVSWLPDNIEALGVSLQVDSWVLPSHAQADRVSDGSLDLAMAWVTTSGAAERKLSAHLLCAEELHAVAPGVTAHEPLPAAELTVLVDADEAAWSSWNVFAEEFAAAVGATVARISDGGVAGPAFYAHVSRLGRPVLASPKRLAGAAPPGFVRRTVAGPVPLWTWSLLHRADDDRPAVQAAVESLVAVGRGHGWTSPPGESWWVPVDDPHRLSLAQ</sequence>
<dbReference type="PANTHER" id="PTHR30346">
    <property type="entry name" value="TRANSCRIPTIONAL DUAL REGULATOR HCAR-RELATED"/>
    <property type="match status" value="1"/>
</dbReference>
<accession>A0ABW4AQF3</accession>
<evidence type="ECO:0000256" key="3">
    <source>
        <dbReference type="ARBA" id="ARBA00023125"/>
    </source>
</evidence>
<dbReference type="Pfam" id="PF00126">
    <property type="entry name" value="HTH_1"/>
    <property type="match status" value="1"/>
</dbReference>
<keyword evidence="3" id="KW-0238">DNA-binding</keyword>
<dbReference type="InterPro" id="IPR036388">
    <property type="entry name" value="WH-like_DNA-bd_sf"/>
</dbReference>
<dbReference type="PROSITE" id="PS50931">
    <property type="entry name" value="HTH_LYSR"/>
    <property type="match status" value="1"/>
</dbReference>
<dbReference type="RefSeq" id="WP_317796149.1">
    <property type="nucleotide sequence ID" value="NZ_AP028461.1"/>
</dbReference>
<evidence type="ECO:0000256" key="2">
    <source>
        <dbReference type="ARBA" id="ARBA00023015"/>
    </source>
</evidence>
<comment type="caution">
    <text evidence="6">The sequence shown here is derived from an EMBL/GenBank/DDBJ whole genome shotgun (WGS) entry which is preliminary data.</text>
</comment>
<evidence type="ECO:0000256" key="1">
    <source>
        <dbReference type="ARBA" id="ARBA00009437"/>
    </source>
</evidence>
<organism evidence="6 7">
    <name type="scientific">Actinoplanes sichuanensis</name>
    <dbReference type="NCBI Taxonomy" id="512349"/>
    <lineage>
        <taxon>Bacteria</taxon>
        <taxon>Bacillati</taxon>
        <taxon>Actinomycetota</taxon>
        <taxon>Actinomycetes</taxon>
        <taxon>Micromonosporales</taxon>
        <taxon>Micromonosporaceae</taxon>
        <taxon>Actinoplanes</taxon>
    </lineage>
</organism>
<keyword evidence="7" id="KW-1185">Reference proteome</keyword>
<name>A0ABW4AQF3_9ACTN</name>
<evidence type="ECO:0000313" key="6">
    <source>
        <dbReference type="EMBL" id="MFD1372420.1"/>
    </source>
</evidence>
<reference evidence="7" key="1">
    <citation type="journal article" date="2019" name="Int. J. Syst. Evol. Microbiol.">
        <title>The Global Catalogue of Microorganisms (GCM) 10K type strain sequencing project: providing services to taxonomists for standard genome sequencing and annotation.</title>
        <authorList>
            <consortium name="The Broad Institute Genomics Platform"/>
            <consortium name="The Broad Institute Genome Sequencing Center for Infectious Disease"/>
            <person name="Wu L."/>
            <person name="Ma J."/>
        </authorList>
    </citation>
    <scope>NUCLEOTIDE SEQUENCE [LARGE SCALE GENOMIC DNA]</scope>
    <source>
        <strain evidence="7">CCM 7526</strain>
    </source>
</reference>
<dbReference type="PANTHER" id="PTHR30346:SF0">
    <property type="entry name" value="HCA OPERON TRANSCRIPTIONAL ACTIVATOR HCAR"/>
    <property type="match status" value="1"/>
</dbReference>
<dbReference type="Gene3D" id="1.10.10.10">
    <property type="entry name" value="Winged helix-like DNA-binding domain superfamily/Winged helix DNA-binding domain"/>
    <property type="match status" value="1"/>
</dbReference>
<dbReference type="EMBL" id="JBHTMK010000055">
    <property type="protein sequence ID" value="MFD1372420.1"/>
    <property type="molecule type" value="Genomic_DNA"/>
</dbReference>
<dbReference type="InterPro" id="IPR036390">
    <property type="entry name" value="WH_DNA-bd_sf"/>
</dbReference>
<gene>
    <name evidence="6" type="ORF">ACFQ5G_44450</name>
</gene>
<dbReference type="InterPro" id="IPR000847">
    <property type="entry name" value="LysR_HTH_N"/>
</dbReference>
<comment type="similarity">
    <text evidence="1">Belongs to the LysR transcriptional regulatory family.</text>
</comment>
<dbReference type="Proteomes" id="UP001597183">
    <property type="component" value="Unassembled WGS sequence"/>
</dbReference>
<dbReference type="SUPFAM" id="SSF46785">
    <property type="entry name" value="Winged helix' DNA-binding domain"/>
    <property type="match status" value="1"/>
</dbReference>